<dbReference type="GO" id="GO:0005634">
    <property type="term" value="C:nucleus"/>
    <property type="evidence" value="ECO:0007669"/>
    <property type="project" value="UniProtKB-SubCell"/>
</dbReference>
<name>A0A9P7Z8D0_9HELO</name>
<evidence type="ECO:0000313" key="4">
    <source>
        <dbReference type="Proteomes" id="UP000887226"/>
    </source>
</evidence>
<dbReference type="Pfam" id="PF11951">
    <property type="entry name" value="Fungal_trans_2"/>
    <property type="match status" value="1"/>
</dbReference>
<protein>
    <submittedName>
        <fullName evidence="3">Fungal-specific transcription factor domain-containing protein</fullName>
    </submittedName>
</protein>
<keyword evidence="2" id="KW-0539">Nucleus</keyword>
<comment type="caution">
    <text evidence="3">The sequence shown here is derived from an EMBL/GenBank/DDBJ whole genome shotgun (WGS) entry which is preliminary data.</text>
</comment>
<dbReference type="OrthoDB" id="3509362at2759"/>
<dbReference type="GO" id="GO:0003700">
    <property type="term" value="F:DNA-binding transcription factor activity"/>
    <property type="evidence" value="ECO:0007669"/>
    <property type="project" value="TreeGrafter"/>
</dbReference>
<evidence type="ECO:0000256" key="2">
    <source>
        <dbReference type="ARBA" id="ARBA00023242"/>
    </source>
</evidence>
<accession>A0A9P7Z8D0</accession>
<dbReference type="AlphaFoldDB" id="A0A9P7Z8D0"/>
<keyword evidence="4" id="KW-1185">Reference proteome</keyword>
<dbReference type="GO" id="GO:0045944">
    <property type="term" value="P:positive regulation of transcription by RNA polymerase II"/>
    <property type="evidence" value="ECO:0007669"/>
    <property type="project" value="TreeGrafter"/>
</dbReference>
<dbReference type="InterPro" id="IPR021858">
    <property type="entry name" value="Fun_TF"/>
</dbReference>
<gene>
    <name evidence="3" type="ORF">BJ878DRAFT_415306</name>
</gene>
<dbReference type="GO" id="GO:0000976">
    <property type="term" value="F:transcription cis-regulatory region binding"/>
    <property type="evidence" value="ECO:0007669"/>
    <property type="project" value="TreeGrafter"/>
</dbReference>
<evidence type="ECO:0000313" key="3">
    <source>
        <dbReference type="EMBL" id="KAG9247226.1"/>
    </source>
</evidence>
<sequence>MPFIHHFVTFCCRFLVYPNDSDGNPFHNELVPLAVSSPALLHAMSAVAAGHLNRSRCQQDVAAAKHYSIALHELKTALSNPTVARSDSTLGACLLLCVYEISHSENCRWLEHLQGARDLILFRGGPKTTDYLSRFFSLLDVSGSIFSGGGTLLEGNYWLADALGSPDSGKGAATAIPNFPAYDPTGNNSNHFHQLMVYMVKMSRLSADSLRPEMDQAQVRTKAVGVIKELNAWWTSCPPSIRDQRIDWRYQSRPQKLTVAETLEEEGISSIKSCYYGCLIYLHHILDPLALEPQRIEATQSIRGIIDIAKHTPKGYGLEMGLYFGLFMAGVAIFNSPQDEELLRRRLKTDTKVSIYHADRCLELLEVLWGRQHTYDMKYDWRQVQKQMGIQV</sequence>
<proteinExistence type="predicted"/>
<evidence type="ECO:0000256" key="1">
    <source>
        <dbReference type="ARBA" id="ARBA00004123"/>
    </source>
</evidence>
<dbReference type="PANTHER" id="PTHR37534">
    <property type="entry name" value="TRANSCRIPTIONAL ACTIVATOR PROTEIN UGA3"/>
    <property type="match status" value="1"/>
</dbReference>
<dbReference type="Proteomes" id="UP000887226">
    <property type="component" value="Unassembled WGS sequence"/>
</dbReference>
<organism evidence="3 4">
    <name type="scientific">Calycina marina</name>
    <dbReference type="NCBI Taxonomy" id="1763456"/>
    <lineage>
        <taxon>Eukaryota</taxon>
        <taxon>Fungi</taxon>
        <taxon>Dikarya</taxon>
        <taxon>Ascomycota</taxon>
        <taxon>Pezizomycotina</taxon>
        <taxon>Leotiomycetes</taxon>
        <taxon>Helotiales</taxon>
        <taxon>Pezizellaceae</taxon>
        <taxon>Calycina</taxon>
    </lineage>
</organism>
<reference evidence="3" key="1">
    <citation type="journal article" date="2021" name="IMA Fungus">
        <title>Genomic characterization of three marine fungi, including Emericellopsis atlantica sp. nov. with signatures of a generalist lifestyle and marine biomass degradation.</title>
        <authorList>
            <person name="Hagestad O.C."/>
            <person name="Hou L."/>
            <person name="Andersen J.H."/>
            <person name="Hansen E.H."/>
            <person name="Altermark B."/>
            <person name="Li C."/>
            <person name="Kuhnert E."/>
            <person name="Cox R.J."/>
            <person name="Crous P.W."/>
            <person name="Spatafora J.W."/>
            <person name="Lail K."/>
            <person name="Amirebrahimi M."/>
            <person name="Lipzen A."/>
            <person name="Pangilinan J."/>
            <person name="Andreopoulos W."/>
            <person name="Hayes R.D."/>
            <person name="Ng V."/>
            <person name="Grigoriev I.V."/>
            <person name="Jackson S.A."/>
            <person name="Sutton T.D.S."/>
            <person name="Dobson A.D.W."/>
            <person name="Rama T."/>
        </authorList>
    </citation>
    <scope>NUCLEOTIDE SEQUENCE</scope>
    <source>
        <strain evidence="3">TRa3180A</strain>
    </source>
</reference>
<dbReference type="PANTHER" id="PTHR37534:SF49">
    <property type="entry name" value="LYSINE BIOSYNTHESIS REGULATORY PROTEIN LYS14"/>
    <property type="match status" value="1"/>
</dbReference>
<comment type="subcellular location">
    <subcellularLocation>
        <location evidence="1">Nucleus</location>
    </subcellularLocation>
</comment>
<dbReference type="EMBL" id="MU253778">
    <property type="protein sequence ID" value="KAG9247226.1"/>
    <property type="molecule type" value="Genomic_DNA"/>
</dbReference>
<dbReference type="CDD" id="cd12148">
    <property type="entry name" value="fungal_TF_MHR"/>
    <property type="match status" value="1"/>
</dbReference>